<protein>
    <submittedName>
        <fullName evidence="12">Uncharacterized protein</fullName>
    </submittedName>
</protein>
<dbReference type="PROSITE" id="PS50920">
    <property type="entry name" value="SOLCAR"/>
    <property type="match status" value="3"/>
</dbReference>
<reference evidence="13" key="2">
    <citation type="submission" date="2010-04" db="EMBL/GenBank/DDBJ databases">
        <authorList>
            <person name="Buell R."/>
            <person name="Hamilton J."/>
            <person name="Hostetler J."/>
        </authorList>
    </citation>
    <scope>NUCLEOTIDE SEQUENCE [LARGE SCALE GENOMIC DNA]</scope>
    <source>
        <strain evidence="13">DAOM:BR144</strain>
    </source>
</reference>
<dbReference type="Proteomes" id="UP000019132">
    <property type="component" value="Unassembled WGS sequence"/>
</dbReference>
<feature type="repeat" description="Solcar" evidence="10">
    <location>
        <begin position="17"/>
        <end position="115"/>
    </location>
</feature>
<dbReference type="PROSITE" id="PS51257">
    <property type="entry name" value="PROKAR_LIPOPROTEIN"/>
    <property type="match status" value="1"/>
</dbReference>
<accession>K3WA37</accession>
<comment type="subcellular location">
    <subcellularLocation>
        <location evidence="1">Mitochondrion inner membrane</location>
        <topology evidence="1">Multi-pass membrane protein</topology>
    </subcellularLocation>
</comment>
<evidence type="ECO:0000256" key="10">
    <source>
        <dbReference type="PROSITE-ProRule" id="PRU00282"/>
    </source>
</evidence>
<feature type="repeat" description="Solcar" evidence="10">
    <location>
        <begin position="125"/>
        <end position="217"/>
    </location>
</feature>
<dbReference type="STRING" id="431595.K3WA37"/>
<dbReference type="HOGENOM" id="CLU_015166_14_3_1"/>
<dbReference type="eggNOG" id="KOG0755">
    <property type="taxonomic scope" value="Eukaryota"/>
</dbReference>
<evidence type="ECO:0000256" key="2">
    <source>
        <dbReference type="ARBA" id="ARBA00006375"/>
    </source>
</evidence>
<keyword evidence="8" id="KW-0496">Mitochondrion</keyword>
<organism evidence="12 13">
    <name type="scientific">Globisporangium ultimum (strain ATCC 200006 / CBS 805.95 / DAOM BR144)</name>
    <name type="common">Pythium ultimum</name>
    <dbReference type="NCBI Taxonomy" id="431595"/>
    <lineage>
        <taxon>Eukaryota</taxon>
        <taxon>Sar</taxon>
        <taxon>Stramenopiles</taxon>
        <taxon>Oomycota</taxon>
        <taxon>Peronosporomycetes</taxon>
        <taxon>Pythiales</taxon>
        <taxon>Pythiaceae</taxon>
        <taxon>Globisporangium</taxon>
    </lineage>
</organism>
<dbReference type="InterPro" id="IPR018108">
    <property type="entry name" value="MCP_transmembrane"/>
</dbReference>
<evidence type="ECO:0000256" key="4">
    <source>
        <dbReference type="ARBA" id="ARBA00022692"/>
    </source>
</evidence>
<evidence type="ECO:0000256" key="11">
    <source>
        <dbReference type="RuleBase" id="RU000488"/>
    </source>
</evidence>
<dbReference type="SUPFAM" id="SSF103506">
    <property type="entry name" value="Mitochondrial carrier"/>
    <property type="match status" value="1"/>
</dbReference>
<dbReference type="PANTHER" id="PTHR45928:SF1">
    <property type="entry name" value="RE38146P"/>
    <property type="match status" value="1"/>
</dbReference>
<dbReference type="GO" id="GO:0005743">
    <property type="term" value="C:mitochondrial inner membrane"/>
    <property type="evidence" value="ECO:0007669"/>
    <property type="project" value="UniProtKB-SubCell"/>
</dbReference>
<evidence type="ECO:0000313" key="13">
    <source>
        <dbReference type="Proteomes" id="UP000019132"/>
    </source>
</evidence>
<keyword evidence="9 10" id="KW-0472">Membrane</keyword>
<evidence type="ECO:0000313" key="12">
    <source>
        <dbReference type="EnsemblProtists" id="PYU1_T001828"/>
    </source>
</evidence>
<keyword evidence="6" id="KW-0999">Mitochondrion inner membrane</keyword>
<keyword evidence="5" id="KW-0677">Repeat</keyword>
<dbReference type="Gene3D" id="1.50.40.10">
    <property type="entry name" value="Mitochondrial carrier domain"/>
    <property type="match status" value="1"/>
</dbReference>
<evidence type="ECO:0000256" key="7">
    <source>
        <dbReference type="ARBA" id="ARBA00022989"/>
    </source>
</evidence>
<dbReference type="EMBL" id="GL376634">
    <property type="status" value="NOT_ANNOTATED_CDS"/>
    <property type="molecule type" value="Genomic_DNA"/>
</dbReference>
<keyword evidence="13" id="KW-1185">Reference proteome</keyword>
<dbReference type="AlphaFoldDB" id="K3WA37"/>
<keyword evidence="7" id="KW-1133">Transmembrane helix</keyword>
<evidence type="ECO:0000256" key="1">
    <source>
        <dbReference type="ARBA" id="ARBA00004448"/>
    </source>
</evidence>
<reference evidence="12" key="3">
    <citation type="submission" date="2015-02" db="UniProtKB">
        <authorList>
            <consortium name="EnsemblProtists"/>
        </authorList>
    </citation>
    <scope>IDENTIFICATION</scope>
    <source>
        <strain evidence="12">DAOM BR144</strain>
    </source>
</reference>
<dbReference type="VEuPathDB" id="FungiDB:PYU1_G001826"/>
<dbReference type="EnsemblProtists" id="PYU1_T001828">
    <property type="protein sequence ID" value="PYU1_T001828"/>
    <property type="gene ID" value="PYU1_G001826"/>
</dbReference>
<evidence type="ECO:0000256" key="9">
    <source>
        <dbReference type="ARBA" id="ARBA00023136"/>
    </source>
</evidence>
<evidence type="ECO:0000256" key="6">
    <source>
        <dbReference type="ARBA" id="ARBA00022792"/>
    </source>
</evidence>
<dbReference type="Pfam" id="PF00153">
    <property type="entry name" value="Mito_carr"/>
    <property type="match status" value="3"/>
</dbReference>
<comment type="similarity">
    <text evidence="2 11">Belongs to the mitochondrial carrier (TC 2.A.29) family.</text>
</comment>
<proteinExistence type="inferred from homology"/>
<keyword evidence="3 11" id="KW-0813">Transport</keyword>
<dbReference type="OMA" id="GFYDPMR"/>
<name>K3WA37_GLOUD</name>
<dbReference type="InterPro" id="IPR051508">
    <property type="entry name" value="Mito_Carrier_Antiporter"/>
</dbReference>
<reference evidence="13" key="1">
    <citation type="journal article" date="2010" name="Genome Biol.">
        <title>Genome sequence of the necrotrophic plant pathogen Pythium ultimum reveals original pathogenicity mechanisms and effector repertoire.</title>
        <authorList>
            <person name="Levesque C.A."/>
            <person name="Brouwer H."/>
            <person name="Cano L."/>
            <person name="Hamilton J.P."/>
            <person name="Holt C."/>
            <person name="Huitema E."/>
            <person name="Raffaele S."/>
            <person name="Robideau G.P."/>
            <person name="Thines M."/>
            <person name="Win J."/>
            <person name="Zerillo M.M."/>
            <person name="Beakes G.W."/>
            <person name="Boore J.L."/>
            <person name="Busam D."/>
            <person name="Dumas B."/>
            <person name="Ferriera S."/>
            <person name="Fuerstenberg S.I."/>
            <person name="Gachon C.M."/>
            <person name="Gaulin E."/>
            <person name="Govers F."/>
            <person name="Grenville-Briggs L."/>
            <person name="Horner N."/>
            <person name="Hostetler J."/>
            <person name="Jiang R.H."/>
            <person name="Johnson J."/>
            <person name="Krajaejun T."/>
            <person name="Lin H."/>
            <person name="Meijer H.J."/>
            <person name="Moore B."/>
            <person name="Morris P."/>
            <person name="Phuntmart V."/>
            <person name="Puiu D."/>
            <person name="Shetty J."/>
            <person name="Stajich J.E."/>
            <person name="Tripathy S."/>
            <person name="Wawra S."/>
            <person name="van West P."/>
            <person name="Whitty B.R."/>
            <person name="Coutinho P.M."/>
            <person name="Henrissat B."/>
            <person name="Martin F."/>
            <person name="Thomas P.D."/>
            <person name="Tyler B.M."/>
            <person name="De Vries R.P."/>
            <person name="Kamoun S."/>
            <person name="Yandell M."/>
            <person name="Tisserat N."/>
            <person name="Buell C.R."/>
        </authorList>
    </citation>
    <scope>NUCLEOTIDE SEQUENCE</scope>
    <source>
        <strain evidence="13">DAOM:BR144</strain>
    </source>
</reference>
<keyword evidence="4 10" id="KW-0812">Transmembrane</keyword>
<evidence type="ECO:0000256" key="8">
    <source>
        <dbReference type="ARBA" id="ARBA00023128"/>
    </source>
</evidence>
<feature type="repeat" description="Solcar" evidence="10">
    <location>
        <begin position="225"/>
        <end position="315"/>
    </location>
</feature>
<sequence length="321" mass="34575">MASQTRSVAPPVTVAKRGFAMDFFLAGIATSGACVVSNPMEVVKTRMQLQGELAKTAVAGNAVPTVRYRNFAHGFFTICRTEGLVGIQRGLLPGMAYQTFLNAPRLGLFEPIQKLYGATDPTHFSFPIRNLAAAATSGLIGACVGSPFFLVKARIQAASSAATINAQYAYTGMVDGFRQILRTEGPRGLYRGMSGAVPRVSIGSGTQLATYTQAKTLVMAAGIEDGFQVQLGSSIVSGLVVTTAMNPFDVVSTRLYSQKVVNGKGELYNGVFDCLSKTWRAEGIRGFYKGWTAHYFRLGPHTVCTFVFWEQAKRFAAEHGY</sequence>
<dbReference type="PANTHER" id="PTHR45928">
    <property type="entry name" value="RE38146P"/>
    <property type="match status" value="1"/>
</dbReference>
<dbReference type="InParanoid" id="K3WA37"/>
<evidence type="ECO:0000256" key="3">
    <source>
        <dbReference type="ARBA" id="ARBA00022448"/>
    </source>
</evidence>
<dbReference type="InterPro" id="IPR023395">
    <property type="entry name" value="MCP_dom_sf"/>
</dbReference>
<evidence type="ECO:0000256" key="5">
    <source>
        <dbReference type="ARBA" id="ARBA00022737"/>
    </source>
</evidence>